<dbReference type="Gene3D" id="3.50.50.60">
    <property type="entry name" value="FAD/NAD(P)-binding domain"/>
    <property type="match status" value="2"/>
</dbReference>
<evidence type="ECO:0000259" key="9">
    <source>
        <dbReference type="Pfam" id="PF07992"/>
    </source>
</evidence>
<evidence type="ECO:0000256" key="5">
    <source>
        <dbReference type="ARBA" id="ARBA00023157"/>
    </source>
</evidence>
<comment type="caution">
    <text evidence="10">The sequence shown here is derived from an EMBL/GenBank/DDBJ whole genome shotgun (WGS) entry which is preliminary data.</text>
</comment>
<organism evidence="10 11">
    <name type="scientific">Helcococcus ovis</name>
    <dbReference type="NCBI Taxonomy" id="72026"/>
    <lineage>
        <taxon>Bacteria</taxon>
        <taxon>Bacillati</taxon>
        <taxon>Bacillota</taxon>
        <taxon>Tissierellia</taxon>
        <taxon>Tissierellales</taxon>
        <taxon>Peptoniphilaceae</taxon>
        <taxon>Helcococcus</taxon>
    </lineage>
</organism>
<evidence type="ECO:0000313" key="10">
    <source>
        <dbReference type="EMBL" id="TFF65782.1"/>
    </source>
</evidence>
<evidence type="ECO:0000256" key="1">
    <source>
        <dbReference type="ARBA" id="ARBA00009333"/>
    </source>
</evidence>
<dbReference type="RefSeq" id="WP_134711038.1">
    <property type="nucleotide sequence ID" value="NZ_CP119081.1"/>
</dbReference>
<name>A0A4R9C373_9FIRM</name>
<dbReference type="GO" id="GO:0004791">
    <property type="term" value="F:thioredoxin-disulfide reductase (NADPH) activity"/>
    <property type="evidence" value="ECO:0007669"/>
    <property type="project" value="UniProtKB-UniRule"/>
</dbReference>
<protein>
    <recommendedName>
        <fullName evidence="7">Thioredoxin reductase</fullName>
        <ecNumber evidence="7">1.8.1.9</ecNumber>
    </recommendedName>
</protein>
<evidence type="ECO:0000256" key="3">
    <source>
        <dbReference type="ARBA" id="ARBA00022827"/>
    </source>
</evidence>
<comment type="catalytic activity">
    <reaction evidence="7">
        <text>[thioredoxin]-dithiol + NADP(+) = [thioredoxin]-disulfide + NADPH + H(+)</text>
        <dbReference type="Rhea" id="RHEA:20345"/>
        <dbReference type="Rhea" id="RHEA-COMP:10698"/>
        <dbReference type="Rhea" id="RHEA-COMP:10700"/>
        <dbReference type="ChEBI" id="CHEBI:15378"/>
        <dbReference type="ChEBI" id="CHEBI:29950"/>
        <dbReference type="ChEBI" id="CHEBI:50058"/>
        <dbReference type="ChEBI" id="CHEBI:57783"/>
        <dbReference type="ChEBI" id="CHEBI:58349"/>
        <dbReference type="EC" id="1.8.1.9"/>
    </reaction>
</comment>
<dbReference type="EC" id="1.8.1.9" evidence="7"/>
<proteinExistence type="inferred from homology"/>
<evidence type="ECO:0000256" key="6">
    <source>
        <dbReference type="ARBA" id="ARBA00023284"/>
    </source>
</evidence>
<dbReference type="NCBIfam" id="TIGR01292">
    <property type="entry name" value="TRX_reduct"/>
    <property type="match status" value="1"/>
</dbReference>
<dbReference type="GO" id="GO:0005737">
    <property type="term" value="C:cytoplasm"/>
    <property type="evidence" value="ECO:0007669"/>
    <property type="project" value="InterPro"/>
</dbReference>
<dbReference type="PANTHER" id="PTHR48105">
    <property type="entry name" value="THIOREDOXIN REDUCTASE 1-RELATED-RELATED"/>
    <property type="match status" value="1"/>
</dbReference>
<keyword evidence="5" id="KW-1015">Disulfide bond</keyword>
<keyword evidence="8" id="KW-0521">NADP</keyword>
<dbReference type="InterPro" id="IPR036188">
    <property type="entry name" value="FAD/NAD-bd_sf"/>
</dbReference>
<dbReference type="InterPro" id="IPR005982">
    <property type="entry name" value="Thioredox_Rdtase"/>
</dbReference>
<comment type="subunit">
    <text evidence="7">Homodimer.</text>
</comment>
<dbReference type="GO" id="GO:0019430">
    <property type="term" value="P:removal of superoxide radicals"/>
    <property type="evidence" value="ECO:0007669"/>
    <property type="project" value="UniProtKB-UniRule"/>
</dbReference>
<dbReference type="PRINTS" id="PR00469">
    <property type="entry name" value="PNDRDTASEII"/>
</dbReference>
<dbReference type="InterPro" id="IPR023753">
    <property type="entry name" value="FAD/NAD-binding_dom"/>
</dbReference>
<feature type="domain" description="FAD/NAD(P)-binding" evidence="9">
    <location>
        <begin position="6"/>
        <end position="297"/>
    </location>
</feature>
<dbReference type="Pfam" id="PF07992">
    <property type="entry name" value="Pyr_redox_2"/>
    <property type="match status" value="1"/>
</dbReference>
<keyword evidence="6 7" id="KW-0676">Redox-active center</keyword>
<keyword evidence="4 7" id="KW-0560">Oxidoreductase</keyword>
<dbReference type="OrthoDB" id="9806179at2"/>
<dbReference type="GeneID" id="97031132"/>
<comment type="cofactor">
    <cofactor evidence="8">
        <name>FAD</name>
        <dbReference type="ChEBI" id="CHEBI:57692"/>
    </cofactor>
    <text evidence="8">Binds 1 FAD per subunit.</text>
</comment>
<comment type="similarity">
    <text evidence="1 7">Belongs to the class-II pyridine nucleotide-disulfide oxidoreductase family.</text>
</comment>
<keyword evidence="2 7" id="KW-0285">Flavoprotein</keyword>
<gene>
    <name evidence="10" type="primary">trxB</name>
    <name evidence="10" type="ORF">EQF91_05140</name>
</gene>
<dbReference type="InterPro" id="IPR050097">
    <property type="entry name" value="Ferredoxin-NADP_redctase_2"/>
</dbReference>
<keyword evidence="3 7" id="KW-0274">FAD</keyword>
<dbReference type="InterPro" id="IPR008255">
    <property type="entry name" value="Pyr_nucl-diS_OxRdtase_2_AS"/>
</dbReference>
<evidence type="ECO:0000256" key="8">
    <source>
        <dbReference type="RuleBase" id="RU003881"/>
    </source>
</evidence>
<sequence length="312" mass="33231">MENIKYDVIILGAGPAGLTAGLYASRAGLKTAIIEKGQTGGQISLTLDVDNYPGVVKTSGPELTDKMLEQAKSFGAEKISDEIKEISLDGDKKILKSSTKTYEAKALIYATGANPRKLNVPGEKEYVGKGVAYCATCDGAFYQGSDIYVVGGGDAAIEEAIFLTKFGKRVVVLNRSGELKAANSIQQKAFANDKIEIRHHEEVVEIIGDKFVKSIKIKNNQTGEERIVTANEGDPDIGLFIFAGYLPNTALLDGVVELERGYVKAGEDTKTSIPGIFAAGDVRVKTVRQVVTAAADGAVAAIAAEKYIESME</sequence>
<reference evidence="10 11" key="1">
    <citation type="submission" date="2019-01" db="EMBL/GenBank/DDBJ databases">
        <title>Draft Genome Sequences of Helcococcus ovis Strains Isolated from the Uterus and Vagina of Dairy Cows with Metritis.</title>
        <authorList>
            <person name="Cunha F."/>
            <person name="Jeon S.J."/>
            <person name="Kutzer P."/>
            <person name="Galvao K.N."/>
        </authorList>
    </citation>
    <scope>NUCLEOTIDE SEQUENCE [LARGE SCALE GENOMIC DNA]</scope>
    <source>
        <strain evidence="10 11">KG-37</strain>
    </source>
</reference>
<evidence type="ECO:0000313" key="11">
    <source>
        <dbReference type="Proteomes" id="UP000297454"/>
    </source>
</evidence>
<dbReference type="SUPFAM" id="SSF51905">
    <property type="entry name" value="FAD/NAD(P)-binding domain"/>
    <property type="match status" value="1"/>
</dbReference>
<dbReference type="Proteomes" id="UP000297454">
    <property type="component" value="Unassembled WGS sequence"/>
</dbReference>
<evidence type="ECO:0000256" key="2">
    <source>
        <dbReference type="ARBA" id="ARBA00022630"/>
    </source>
</evidence>
<dbReference type="PRINTS" id="PR00368">
    <property type="entry name" value="FADPNR"/>
</dbReference>
<keyword evidence="11" id="KW-1185">Reference proteome</keyword>
<dbReference type="PROSITE" id="PS00573">
    <property type="entry name" value="PYRIDINE_REDOX_2"/>
    <property type="match status" value="1"/>
</dbReference>
<evidence type="ECO:0000256" key="7">
    <source>
        <dbReference type="RuleBase" id="RU003880"/>
    </source>
</evidence>
<evidence type="ECO:0000256" key="4">
    <source>
        <dbReference type="ARBA" id="ARBA00023002"/>
    </source>
</evidence>
<accession>A0A4R9C373</accession>
<dbReference type="EMBL" id="SCFR01000016">
    <property type="protein sequence ID" value="TFF65782.1"/>
    <property type="molecule type" value="Genomic_DNA"/>
</dbReference>
<dbReference type="AlphaFoldDB" id="A0A4R9C373"/>